<dbReference type="InterPro" id="IPR050834">
    <property type="entry name" value="Glycosyltransf_2"/>
</dbReference>
<dbReference type="PANTHER" id="PTHR43685:SF2">
    <property type="entry name" value="GLYCOSYLTRANSFERASE 2-LIKE DOMAIN-CONTAINING PROTEIN"/>
    <property type="match status" value="1"/>
</dbReference>
<sequence length="347" mass="40069">MKKVSVVMCTYNGAPYLRQQLDTIINQTYPIHELIVQDDQSTDDTMAVLEEYAARYPFMQVHRKQQRKGIADNFLTAMAYATGDYIALSDQDDIWELTKIEEQINAIGDSWICYHPSPPFNGDKPLFDYIVDPRIPNCGLEIIFGNGCVLGHTMLLRRSLFNKMIEHVPQAMFSGLYNHLFHDGILFIVANALEEDCICPITYVNSPLTWHRRSDASVTKGEERRDLSKRTWGNAMRLVLRNINPKRRKEIAPLIYDRLCAIRLLLDCFPMSSSTAGARKMINAYCDKKWYGGFVFLCESVKNRNKIFYAPEKNQFIATLRALLLPITMYDKYTIAYRYKKEGRPDA</sequence>
<protein>
    <submittedName>
        <fullName evidence="2">Glycosyltransferase</fullName>
    </submittedName>
</protein>
<reference evidence="2" key="2">
    <citation type="journal article" date="2021" name="PeerJ">
        <title>Extensive microbial diversity within the chicken gut microbiome revealed by metagenomics and culture.</title>
        <authorList>
            <person name="Gilroy R."/>
            <person name="Ravi A."/>
            <person name="Getino M."/>
            <person name="Pursley I."/>
            <person name="Horton D.L."/>
            <person name="Alikhan N.F."/>
            <person name="Baker D."/>
            <person name="Gharbi K."/>
            <person name="Hall N."/>
            <person name="Watson M."/>
            <person name="Adriaenssens E.M."/>
            <person name="Foster-Nyarko E."/>
            <person name="Jarju S."/>
            <person name="Secka A."/>
            <person name="Antonio M."/>
            <person name="Oren A."/>
            <person name="Chaudhuri R.R."/>
            <person name="La Ragione R."/>
            <person name="Hildebrand F."/>
            <person name="Pallen M.J."/>
        </authorList>
    </citation>
    <scope>NUCLEOTIDE SEQUENCE</scope>
    <source>
        <strain evidence="2">G3-3990</strain>
    </source>
</reference>
<dbReference type="InterPro" id="IPR001173">
    <property type="entry name" value="Glyco_trans_2-like"/>
</dbReference>
<proteinExistence type="predicted"/>
<gene>
    <name evidence="2" type="ORF">IAA73_10130</name>
</gene>
<dbReference type="PANTHER" id="PTHR43685">
    <property type="entry name" value="GLYCOSYLTRANSFERASE"/>
    <property type="match status" value="1"/>
</dbReference>
<dbReference type="InterPro" id="IPR029044">
    <property type="entry name" value="Nucleotide-diphossugar_trans"/>
</dbReference>
<feature type="domain" description="Glycosyltransferase 2-like" evidence="1">
    <location>
        <begin position="5"/>
        <end position="161"/>
    </location>
</feature>
<name>A0A9D9HUU4_9BACT</name>
<accession>A0A9D9HUU4</accession>
<dbReference type="AlphaFoldDB" id="A0A9D9HUU4"/>
<dbReference type="SUPFAM" id="SSF53448">
    <property type="entry name" value="Nucleotide-diphospho-sugar transferases"/>
    <property type="match status" value="1"/>
</dbReference>
<evidence type="ECO:0000259" key="1">
    <source>
        <dbReference type="Pfam" id="PF00535"/>
    </source>
</evidence>
<comment type="caution">
    <text evidence="2">The sequence shown here is derived from an EMBL/GenBank/DDBJ whole genome shotgun (WGS) entry which is preliminary data.</text>
</comment>
<dbReference type="Proteomes" id="UP000823641">
    <property type="component" value="Unassembled WGS sequence"/>
</dbReference>
<dbReference type="Gene3D" id="3.90.550.10">
    <property type="entry name" value="Spore Coat Polysaccharide Biosynthesis Protein SpsA, Chain A"/>
    <property type="match status" value="1"/>
</dbReference>
<dbReference type="Pfam" id="PF00535">
    <property type="entry name" value="Glycos_transf_2"/>
    <property type="match status" value="1"/>
</dbReference>
<evidence type="ECO:0000313" key="2">
    <source>
        <dbReference type="EMBL" id="MBO8460672.1"/>
    </source>
</evidence>
<organism evidence="2 3">
    <name type="scientific">Candidatus Gallipaludibacter merdavium</name>
    <dbReference type="NCBI Taxonomy" id="2840839"/>
    <lineage>
        <taxon>Bacteria</taxon>
        <taxon>Pseudomonadati</taxon>
        <taxon>Bacteroidota</taxon>
        <taxon>Bacteroidia</taxon>
        <taxon>Bacteroidales</taxon>
        <taxon>Candidatus Gallipaludibacter</taxon>
    </lineage>
</organism>
<evidence type="ECO:0000313" key="3">
    <source>
        <dbReference type="Proteomes" id="UP000823641"/>
    </source>
</evidence>
<reference evidence="2" key="1">
    <citation type="submission" date="2020-10" db="EMBL/GenBank/DDBJ databases">
        <authorList>
            <person name="Gilroy R."/>
        </authorList>
    </citation>
    <scope>NUCLEOTIDE SEQUENCE</scope>
    <source>
        <strain evidence="2">G3-3990</strain>
    </source>
</reference>
<dbReference type="EMBL" id="JADIMG010000096">
    <property type="protein sequence ID" value="MBO8460672.1"/>
    <property type="molecule type" value="Genomic_DNA"/>
</dbReference>